<dbReference type="PANTHER" id="PTHR12151:SF25">
    <property type="entry name" value="LINALOOL DEHYDRATASE_ISOMERASE DOMAIN-CONTAINING PROTEIN"/>
    <property type="match status" value="1"/>
</dbReference>
<dbReference type="STRING" id="522306.CAP2UW1_1788"/>
<dbReference type="eggNOG" id="COG1999">
    <property type="taxonomic scope" value="Bacteria"/>
</dbReference>
<keyword evidence="5" id="KW-0472">Membrane</keyword>
<keyword evidence="2 3" id="KW-0186">Copper</keyword>
<dbReference type="InterPro" id="IPR013766">
    <property type="entry name" value="Thioredoxin_domain"/>
</dbReference>
<keyword evidence="4" id="KW-1015">Disulfide bond</keyword>
<keyword evidence="5" id="KW-1133">Transmembrane helix</keyword>
<dbReference type="OrthoDB" id="8550465at2"/>
<reference evidence="8" key="1">
    <citation type="submission" date="2009-08" db="EMBL/GenBank/DDBJ databases">
        <authorList>
            <consortium name="US DOE Joint Genome Institute"/>
            <person name="Lucas S."/>
            <person name="Copeland A."/>
            <person name="Lapidus A."/>
            <person name="Glavina del Rio T."/>
            <person name="Dalin E."/>
            <person name="Tice H."/>
            <person name="Bruce D."/>
            <person name="Barry K."/>
            <person name="Pitluck S."/>
            <person name="Lowry S."/>
            <person name="Larimer F."/>
            <person name="Land M."/>
            <person name="Hauser L."/>
            <person name="Kyrpides N."/>
            <person name="Ivanova N."/>
            <person name="McMahon K.D."/>
            <person name="Hugenholtz P."/>
        </authorList>
    </citation>
    <scope>NUCLEOTIDE SEQUENCE</scope>
    <source>
        <strain evidence="8">UW-1</strain>
    </source>
</reference>
<dbReference type="KEGG" id="app:CAP2UW1_1788"/>
<evidence type="ECO:0000256" key="2">
    <source>
        <dbReference type="ARBA" id="ARBA00023008"/>
    </source>
</evidence>
<reference evidence="8" key="2">
    <citation type="submission" date="2009-09" db="EMBL/GenBank/DDBJ databases">
        <title>Complete sequence of chromosome of Candidatus Accumulibacter phosphatis clade IIA str. UW-1.</title>
        <authorList>
            <consortium name="US DOE Joint Genome Institute"/>
            <person name="Martin H.G."/>
            <person name="Ivanova N."/>
            <person name="Kunin V."/>
            <person name="Warnecke F."/>
            <person name="Barry K."/>
            <person name="He S."/>
            <person name="Salamov A."/>
            <person name="Szeto E."/>
            <person name="Dalin E."/>
            <person name="Pangilinan J.L."/>
            <person name="Lapidus A."/>
            <person name="Lowry S."/>
            <person name="Kyrpides N.C."/>
            <person name="McMahon K.D."/>
            <person name="Hugenholtz P."/>
        </authorList>
    </citation>
    <scope>NUCLEOTIDE SEQUENCE [LARGE SCALE GENOMIC DNA]</scope>
    <source>
        <strain evidence="8">UW-1</strain>
    </source>
</reference>
<feature type="binding site" evidence="3">
    <location>
        <position position="97"/>
    </location>
    <ligand>
        <name>Cu cation</name>
        <dbReference type="ChEBI" id="CHEBI:23378"/>
    </ligand>
</feature>
<comment type="similarity">
    <text evidence="1">Belongs to the SCO1/2 family.</text>
</comment>
<dbReference type="PANTHER" id="PTHR12151">
    <property type="entry name" value="ELECTRON TRANSPORT PROTIN SCO1/SENC FAMILY MEMBER"/>
    <property type="match status" value="1"/>
</dbReference>
<evidence type="ECO:0000259" key="7">
    <source>
        <dbReference type="PROSITE" id="PS51352"/>
    </source>
</evidence>
<feature type="disulfide bond" description="Redox-active" evidence="4">
    <location>
        <begin position="97"/>
        <end position="101"/>
    </location>
</feature>
<feature type="signal peptide" evidence="6">
    <location>
        <begin position="1"/>
        <end position="22"/>
    </location>
</feature>
<dbReference type="CDD" id="cd02968">
    <property type="entry name" value="SCO"/>
    <property type="match status" value="1"/>
</dbReference>
<dbReference type="PROSITE" id="PS51352">
    <property type="entry name" value="THIOREDOXIN_2"/>
    <property type="match status" value="1"/>
</dbReference>
<feature type="chain" id="PRO_5002984035" evidence="6">
    <location>
        <begin position="23"/>
        <end position="292"/>
    </location>
</feature>
<name>C7RV11_ACCRE</name>
<dbReference type="Gene3D" id="3.40.30.10">
    <property type="entry name" value="Glutaredoxin"/>
    <property type="match status" value="1"/>
</dbReference>
<keyword evidence="5" id="KW-0812">Transmembrane</keyword>
<dbReference type="EMBL" id="CP001715">
    <property type="protein sequence ID" value="ACV35090.1"/>
    <property type="molecule type" value="Genomic_DNA"/>
</dbReference>
<keyword evidence="3" id="KW-0479">Metal-binding</keyword>
<keyword evidence="6" id="KW-0732">Signal</keyword>
<dbReference type="Pfam" id="PF02630">
    <property type="entry name" value="SCO1-SenC"/>
    <property type="match status" value="1"/>
</dbReference>
<feature type="binding site" evidence="3">
    <location>
        <position position="185"/>
    </location>
    <ligand>
        <name>Cu cation</name>
        <dbReference type="ChEBI" id="CHEBI:23378"/>
    </ligand>
</feature>
<feature type="domain" description="Thioredoxin" evidence="7">
    <location>
        <begin position="59"/>
        <end position="221"/>
    </location>
</feature>
<dbReference type="InterPro" id="IPR036249">
    <property type="entry name" value="Thioredoxin-like_sf"/>
</dbReference>
<feature type="binding site" evidence="3">
    <location>
        <position position="101"/>
    </location>
    <ligand>
        <name>Cu cation</name>
        <dbReference type="ChEBI" id="CHEBI:23378"/>
    </ligand>
</feature>
<gene>
    <name evidence="8" type="ordered locus">CAP2UW1_1788</name>
</gene>
<sequence precursor="true">MARFARALVASILFLAVNPLLADTDVAEKPKLTARPQGVNSGLALTALDEKAAFALSQSAIGKRVGDFVLLDREGQPVQLARYRGKPLLVSFIYTACFQVCPTTTRNLQKAVQNTVDVMGADRFNVISIGFNQPFDSPAALKDFARQYGIHLPNWEFLSPAPAIVGELTREFGFSFVATPAGFDHLNQMTMVDAEGTIVRQVYGEKFTAEDLAEPLKVLIAGSAIPREVGTLTEIMERVRIICSIYDPLTGRYRTNYSLYFQFAGFLTFVGFMIYLSVNFWKNRRRGTPKTP</sequence>
<dbReference type="SUPFAM" id="SSF52833">
    <property type="entry name" value="Thioredoxin-like"/>
    <property type="match status" value="1"/>
</dbReference>
<proteinExistence type="inferred from homology"/>
<dbReference type="GO" id="GO:0046872">
    <property type="term" value="F:metal ion binding"/>
    <property type="evidence" value="ECO:0007669"/>
    <property type="project" value="UniProtKB-KW"/>
</dbReference>
<dbReference type="AlphaFoldDB" id="C7RV11"/>
<evidence type="ECO:0000256" key="6">
    <source>
        <dbReference type="SAM" id="SignalP"/>
    </source>
</evidence>
<dbReference type="InterPro" id="IPR003782">
    <property type="entry name" value="SCO1/SenC"/>
</dbReference>
<evidence type="ECO:0000256" key="4">
    <source>
        <dbReference type="PIRSR" id="PIRSR603782-2"/>
    </source>
</evidence>
<evidence type="ECO:0000256" key="3">
    <source>
        <dbReference type="PIRSR" id="PIRSR603782-1"/>
    </source>
</evidence>
<accession>C7RV11</accession>
<protein>
    <submittedName>
        <fullName evidence="8">Electron transport protein SCO1/SenC</fullName>
    </submittedName>
</protein>
<evidence type="ECO:0000256" key="5">
    <source>
        <dbReference type="SAM" id="Phobius"/>
    </source>
</evidence>
<evidence type="ECO:0000313" key="8">
    <source>
        <dbReference type="EMBL" id="ACV35090.1"/>
    </source>
</evidence>
<evidence type="ECO:0000256" key="1">
    <source>
        <dbReference type="ARBA" id="ARBA00010996"/>
    </source>
</evidence>
<organism evidence="8">
    <name type="scientific">Accumulibacter regalis</name>
    <dbReference type="NCBI Taxonomy" id="522306"/>
    <lineage>
        <taxon>Bacteria</taxon>
        <taxon>Pseudomonadati</taxon>
        <taxon>Pseudomonadota</taxon>
        <taxon>Betaproteobacteria</taxon>
        <taxon>Candidatus Accumulibacter</taxon>
    </lineage>
</organism>
<feature type="transmembrane region" description="Helical" evidence="5">
    <location>
        <begin position="259"/>
        <end position="281"/>
    </location>
</feature>
<dbReference type="HOGENOM" id="CLU_951945_0_0_4"/>